<evidence type="ECO:0000256" key="3">
    <source>
        <dbReference type="ARBA" id="ARBA00022679"/>
    </source>
</evidence>
<keyword evidence="3" id="KW-0808">Transferase</keyword>
<dbReference type="GO" id="GO:0016757">
    <property type="term" value="F:glycosyltransferase activity"/>
    <property type="evidence" value="ECO:0007669"/>
    <property type="project" value="UniProtKB-KW"/>
</dbReference>
<dbReference type="GO" id="GO:0016020">
    <property type="term" value="C:membrane"/>
    <property type="evidence" value="ECO:0007669"/>
    <property type="project" value="UniProtKB-SubCell"/>
</dbReference>
<sequence>MIGMVLAEMYSFLWFPDSRKAAPLQMWQFEFGLEHSDSEYVVMMDADMLHHPSFLRKLLPHIVYSPNIAFVQIPQPFYNLPPGDPLNHLTSMFYDKVLAHRDTLGCATCFGTGTLFSRRHLNQIGGFQPQSITEDTTTAYALFREGFRSVYLDEKLQIGLCSWTYEGYVQQRTRWGRGAILQFRSTWRAMLSRAASSTLLSKSSTYYLQSIVNFEGYCIM</sequence>
<comment type="caution">
    <text evidence="8">The sequence shown here is derived from an EMBL/GenBank/DDBJ whole genome shotgun (WGS) entry which is preliminary data.</text>
</comment>
<dbReference type="SUPFAM" id="SSF53448">
    <property type="entry name" value="Nucleotide-diphospho-sugar transferases"/>
    <property type="match status" value="1"/>
</dbReference>
<evidence type="ECO:0000256" key="6">
    <source>
        <dbReference type="ARBA" id="ARBA00023136"/>
    </source>
</evidence>
<dbReference type="Pfam" id="PF13632">
    <property type="entry name" value="Glyco_trans_2_3"/>
    <property type="match status" value="1"/>
</dbReference>
<organism evidence="8 9">
    <name type="scientific">Riccia fluitans</name>
    <dbReference type="NCBI Taxonomy" id="41844"/>
    <lineage>
        <taxon>Eukaryota</taxon>
        <taxon>Viridiplantae</taxon>
        <taxon>Streptophyta</taxon>
        <taxon>Embryophyta</taxon>
        <taxon>Marchantiophyta</taxon>
        <taxon>Marchantiopsida</taxon>
        <taxon>Marchantiidae</taxon>
        <taxon>Marchantiales</taxon>
        <taxon>Ricciaceae</taxon>
        <taxon>Riccia</taxon>
    </lineage>
</organism>
<gene>
    <name evidence="8" type="ORF">R1flu_026588</name>
</gene>
<keyword evidence="2" id="KW-0328">Glycosyltransferase</keyword>
<keyword evidence="6" id="KW-0472">Membrane</keyword>
<dbReference type="PANTHER" id="PTHR43867:SF2">
    <property type="entry name" value="CELLULOSE SYNTHASE CATALYTIC SUBUNIT A [UDP-FORMING]"/>
    <property type="match status" value="1"/>
</dbReference>
<proteinExistence type="predicted"/>
<comment type="subcellular location">
    <subcellularLocation>
        <location evidence="1">Membrane</location>
        <topology evidence="1">Multi-pass membrane protein</topology>
    </subcellularLocation>
</comment>
<keyword evidence="4" id="KW-0812">Transmembrane</keyword>
<evidence type="ECO:0000313" key="9">
    <source>
        <dbReference type="Proteomes" id="UP001605036"/>
    </source>
</evidence>
<keyword evidence="5" id="KW-1133">Transmembrane helix</keyword>
<dbReference type="EMBL" id="JBHFFA010000008">
    <property type="protein sequence ID" value="KAL2608015.1"/>
    <property type="molecule type" value="Genomic_DNA"/>
</dbReference>
<evidence type="ECO:0000259" key="7">
    <source>
        <dbReference type="Pfam" id="PF13632"/>
    </source>
</evidence>
<dbReference type="PANTHER" id="PTHR43867">
    <property type="entry name" value="CELLULOSE SYNTHASE CATALYTIC SUBUNIT A [UDP-FORMING]"/>
    <property type="match status" value="1"/>
</dbReference>
<evidence type="ECO:0000256" key="2">
    <source>
        <dbReference type="ARBA" id="ARBA00022676"/>
    </source>
</evidence>
<keyword evidence="9" id="KW-1185">Reference proteome</keyword>
<evidence type="ECO:0000313" key="8">
    <source>
        <dbReference type="EMBL" id="KAL2608015.1"/>
    </source>
</evidence>
<evidence type="ECO:0000256" key="4">
    <source>
        <dbReference type="ARBA" id="ARBA00022692"/>
    </source>
</evidence>
<dbReference type="Gene3D" id="3.90.550.10">
    <property type="entry name" value="Spore Coat Polysaccharide Biosynthesis Protein SpsA, Chain A"/>
    <property type="match status" value="1"/>
</dbReference>
<feature type="domain" description="Glycosyltransferase 2-like" evidence="7">
    <location>
        <begin position="40"/>
        <end position="204"/>
    </location>
</feature>
<protein>
    <recommendedName>
        <fullName evidence="7">Glycosyltransferase 2-like domain-containing protein</fullName>
    </recommendedName>
</protein>
<dbReference type="InterPro" id="IPR050321">
    <property type="entry name" value="Glycosyltr_2/OpgH_subfam"/>
</dbReference>
<dbReference type="Proteomes" id="UP001605036">
    <property type="component" value="Unassembled WGS sequence"/>
</dbReference>
<reference evidence="8 9" key="1">
    <citation type="submission" date="2024-09" db="EMBL/GenBank/DDBJ databases">
        <title>Chromosome-scale assembly of Riccia fluitans.</title>
        <authorList>
            <person name="Paukszto L."/>
            <person name="Sawicki J."/>
            <person name="Karawczyk K."/>
            <person name="Piernik-Szablinska J."/>
            <person name="Szczecinska M."/>
            <person name="Mazdziarz M."/>
        </authorList>
    </citation>
    <scope>NUCLEOTIDE SEQUENCE [LARGE SCALE GENOMIC DNA]</scope>
    <source>
        <strain evidence="8">Rf_01</strain>
        <tissue evidence="8">Aerial parts of the thallus</tissue>
    </source>
</reference>
<evidence type="ECO:0000256" key="5">
    <source>
        <dbReference type="ARBA" id="ARBA00022989"/>
    </source>
</evidence>
<accession>A0ABD1XGD3</accession>
<dbReference type="AlphaFoldDB" id="A0ABD1XGD3"/>
<evidence type="ECO:0000256" key="1">
    <source>
        <dbReference type="ARBA" id="ARBA00004141"/>
    </source>
</evidence>
<dbReference type="InterPro" id="IPR001173">
    <property type="entry name" value="Glyco_trans_2-like"/>
</dbReference>
<name>A0ABD1XGD3_9MARC</name>
<dbReference type="InterPro" id="IPR029044">
    <property type="entry name" value="Nucleotide-diphossugar_trans"/>
</dbReference>